<keyword evidence="3" id="KW-1185">Reference proteome</keyword>
<reference evidence="2" key="1">
    <citation type="journal article" date="2022" name="Int. J. Mol. Sci.">
        <title>Draft Genome of Tanacetum Coccineum: Genomic Comparison of Closely Related Tanacetum-Family Plants.</title>
        <authorList>
            <person name="Yamashiro T."/>
            <person name="Shiraishi A."/>
            <person name="Nakayama K."/>
            <person name="Satake H."/>
        </authorList>
    </citation>
    <scope>NUCLEOTIDE SEQUENCE</scope>
</reference>
<dbReference type="SUPFAM" id="SSF56672">
    <property type="entry name" value="DNA/RNA polymerases"/>
    <property type="match status" value="1"/>
</dbReference>
<evidence type="ECO:0000313" key="3">
    <source>
        <dbReference type="Proteomes" id="UP001151760"/>
    </source>
</evidence>
<dbReference type="EMBL" id="BQNB010021814">
    <property type="protein sequence ID" value="GJU10345.1"/>
    <property type="molecule type" value="Genomic_DNA"/>
</dbReference>
<organism evidence="2 3">
    <name type="scientific">Tanacetum coccineum</name>
    <dbReference type="NCBI Taxonomy" id="301880"/>
    <lineage>
        <taxon>Eukaryota</taxon>
        <taxon>Viridiplantae</taxon>
        <taxon>Streptophyta</taxon>
        <taxon>Embryophyta</taxon>
        <taxon>Tracheophyta</taxon>
        <taxon>Spermatophyta</taxon>
        <taxon>Magnoliopsida</taxon>
        <taxon>eudicotyledons</taxon>
        <taxon>Gunneridae</taxon>
        <taxon>Pentapetalae</taxon>
        <taxon>asterids</taxon>
        <taxon>campanulids</taxon>
        <taxon>Asterales</taxon>
        <taxon>Asteraceae</taxon>
        <taxon>Asteroideae</taxon>
        <taxon>Anthemideae</taxon>
        <taxon>Anthemidinae</taxon>
        <taxon>Tanacetum</taxon>
    </lineage>
</organism>
<name>A0ABQ5JE65_9ASTR</name>
<dbReference type="InterPro" id="IPR043502">
    <property type="entry name" value="DNA/RNA_pol_sf"/>
</dbReference>
<accession>A0ABQ5JE65</accession>
<evidence type="ECO:0000313" key="2">
    <source>
        <dbReference type="EMBL" id="GJU10345.1"/>
    </source>
</evidence>
<reference evidence="2" key="2">
    <citation type="submission" date="2022-01" db="EMBL/GenBank/DDBJ databases">
        <authorList>
            <person name="Yamashiro T."/>
            <person name="Shiraishi A."/>
            <person name="Satake H."/>
            <person name="Nakayama K."/>
        </authorList>
    </citation>
    <scope>NUCLEOTIDE SEQUENCE</scope>
</reference>
<protein>
    <submittedName>
        <fullName evidence="2">Uncharacterized protein</fullName>
    </submittedName>
</protein>
<comment type="caution">
    <text evidence="2">The sequence shown here is derived from an EMBL/GenBank/DDBJ whole genome shotgun (WGS) entry which is preliminary data.</text>
</comment>
<feature type="coiled-coil region" evidence="1">
    <location>
        <begin position="195"/>
        <end position="249"/>
    </location>
</feature>
<dbReference type="Gene3D" id="3.10.10.10">
    <property type="entry name" value="HIV Type 1 Reverse Transcriptase, subunit A, domain 1"/>
    <property type="match status" value="1"/>
</dbReference>
<evidence type="ECO:0000256" key="1">
    <source>
        <dbReference type="SAM" id="Coils"/>
    </source>
</evidence>
<dbReference type="Proteomes" id="UP001151760">
    <property type="component" value="Unassembled WGS sequence"/>
</dbReference>
<sequence length="294" mass="34186">MLLKRRLKNFSKRIDLTLSIRYPYGVSPVHCVPKKGGITVVVNEENELIPTRLVTGWRVCIDYRKLNEATRKDALPSKTFYGPRMLERLAGNEIQLFPHGFLYLFFLLLLPPVISKSPLTPLDQKKDYFHLPIDTESIAITVDALRLLHCLQETRFKRWLNLNLLSFLASLPGSFDQIEPLQFPVIHEPPQEMSIQDMEDLKQQHLDEIKTLINEKDYRNGRIDIEIKINELKGNFNEMSIEINKKKKLQTLEQEYTIAITPEEPVDSLIMEDEHLDTIPETESDEFIKSSVEN</sequence>
<keyword evidence="1" id="KW-0175">Coiled coil</keyword>
<gene>
    <name evidence="2" type="ORF">Tco_1132741</name>
</gene>
<proteinExistence type="predicted"/>